<dbReference type="InterPro" id="IPR037171">
    <property type="entry name" value="NagB/RpiA_transferase-like"/>
</dbReference>
<feature type="binding site" evidence="4">
    <location>
        <position position="55"/>
    </location>
    <ligand>
        <name>substrate</name>
    </ligand>
</feature>
<dbReference type="RefSeq" id="WP_008856872.1">
    <property type="nucleotide sequence ID" value="NZ_AZEB01000001.1"/>
</dbReference>
<keyword evidence="6" id="KW-0436">Ligase</keyword>
<name>A0A0R1NT86_9LACO</name>
<dbReference type="GO" id="GO:0046872">
    <property type="term" value="F:metal ion binding"/>
    <property type="evidence" value="ECO:0007669"/>
    <property type="project" value="UniProtKB-KW"/>
</dbReference>
<dbReference type="PATRIC" id="fig|1423766.4.peg.219"/>
<comment type="cofactor">
    <cofactor evidence="5">
        <name>Mg(2+)</name>
        <dbReference type="ChEBI" id="CHEBI:18420"/>
    </cofactor>
</comment>
<evidence type="ECO:0000256" key="1">
    <source>
        <dbReference type="ARBA" id="ARBA00010638"/>
    </source>
</evidence>
<comment type="catalytic activity">
    <reaction evidence="5">
        <text>(6S)-5-formyl-5,6,7,8-tetrahydrofolate + ATP = (6R)-5,10-methenyltetrahydrofolate + ADP + phosphate</text>
        <dbReference type="Rhea" id="RHEA:10488"/>
        <dbReference type="ChEBI" id="CHEBI:30616"/>
        <dbReference type="ChEBI" id="CHEBI:43474"/>
        <dbReference type="ChEBI" id="CHEBI:57455"/>
        <dbReference type="ChEBI" id="CHEBI:57457"/>
        <dbReference type="ChEBI" id="CHEBI:456216"/>
        <dbReference type="EC" id="6.3.3.2"/>
    </reaction>
</comment>
<comment type="similarity">
    <text evidence="1 5">Belongs to the 5-formyltetrahydrofolate cyclo-ligase family.</text>
</comment>
<dbReference type="GO" id="GO:0030272">
    <property type="term" value="F:5-formyltetrahydrofolate cyclo-ligase activity"/>
    <property type="evidence" value="ECO:0007669"/>
    <property type="project" value="UniProtKB-EC"/>
</dbReference>
<protein>
    <recommendedName>
        <fullName evidence="5">5-formyltetrahydrofolate cyclo-ligase</fullName>
        <ecNumber evidence="5">6.3.3.2</ecNumber>
    </recommendedName>
</protein>
<dbReference type="PIRSF" id="PIRSF006806">
    <property type="entry name" value="FTHF_cligase"/>
    <property type="match status" value="1"/>
</dbReference>
<keyword evidence="7" id="KW-1185">Reference proteome</keyword>
<dbReference type="AlphaFoldDB" id="A0A0R1NT86"/>
<dbReference type="Pfam" id="PF01812">
    <property type="entry name" value="5-FTHF_cyc-lig"/>
    <property type="match status" value="1"/>
</dbReference>
<dbReference type="InterPro" id="IPR024185">
    <property type="entry name" value="FTHF_cligase-like_sf"/>
</dbReference>
<evidence type="ECO:0000256" key="4">
    <source>
        <dbReference type="PIRSR" id="PIRSR006806-1"/>
    </source>
</evidence>
<evidence type="ECO:0000313" key="7">
    <source>
        <dbReference type="Proteomes" id="UP000051439"/>
    </source>
</evidence>
<evidence type="ECO:0000313" key="6">
    <source>
        <dbReference type="EMBL" id="KRL23495.1"/>
    </source>
</evidence>
<evidence type="ECO:0000256" key="5">
    <source>
        <dbReference type="RuleBase" id="RU361279"/>
    </source>
</evidence>
<dbReference type="EC" id="6.3.3.2" evidence="5"/>
<organism evidence="6 7">
    <name type="scientific">Lentilactobacillus kisonensis DSM 19906 = JCM 15041</name>
    <dbReference type="NCBI Taxonomy" id="1423766"/>
    <lineage>
        <taxon>Bacteria</taxon>
        <taxon>Bacillati</taxon>
        <taxon>Bacillota</taxon>
        <taxon>Bacilli</taxon>
        <taxon>Lactobacillales</taxon>
        <taxon>Lactobacillaceae</taxon>
        <taxon>Lentilactobacillus</taxon>
    </lineage>
</organism>
<feature type="binding site" evidence="4">
    <location>
        <begin position="8"/>
        <end position="12"/>
    </location>
    <ligand>
        <name>ATP</name>
        <dbReference type="ChEBI" id="CHEBI:30616"/>
    </ligand>
</feature>
<keyword evidence="2 4" id="KW-0547">Nucleotide-binding</keyword>
<keyword evidence="5" id="KW-0460">Magnesium</keyword>
<keyword evidence="5" id="KW-0479">Metal-binding</keyword>
<dbReference type="NCBIfam" id="TIGR02727">
    <property type="entry name" value="MTHFS_bact"/>
    <property type="match status" value="1"/>
</dbReference>
<dbReference type="GO" id="GO:0009396">
    <property type="term" value="P:folic acid-containing compound biosynthetic process"/>
    <property type="evidence" value="ECO:0007669"/>
    <property type="project" value="TreeGrafter"/>
</dbReference>
<dbReference type="Proteomes" id="UP000051439">
    <property type="component" value="Unassembled WGS sequence"/>
</dbReference>
<dbReference type="InterPro" id="IPR002698">
    <property type="entry name" value="FTHF_cligase"/>
</dbReference>
<keyword evidence="3 4" id="KW-0067">ATP-binding</keyword>
<dbReference type="SUPFAM" id="SSF100950">
    <property type="entry name" value="NagB/RpiA/CoA transferase-like"/>
    <property type="match status" value="1"/>
</dbReference>
<comment type="caution">
    <text evidence="6">The sequence shown here is derived from an EMBL/GenBank/DDBJ whole genome shotgun (WGS) entry which is preliminary data.</text>
</comment>
<accession>A0A0R1NT86</accession>
<reference evidence="6 7" key="1">
    <citation type="journal article" date="2015" name="Genome Announc.">
        <title>Expanding the biotechnology potential of lactobacilli through comparative genomics of 213 strains and associated genera.</title>
        <authorList>
            <person name="Sun Z."/>
            <person name="Harris H.M."/>
            <person name="McCann A."/>
            <person name="Guo C."/>
            <person name="Argimon S."/>
            <person name="Zhang W."/>
            <person name="Yang X."/>
            <person name="Jeffery I.B."/>
            <person name="Cooney J.C."/>
            <person name="Kagawa T.F."/>
            <person name="Liu W."/>
            <person name="Song Y."/>
            <person name="Salvetti E."/>
            <person name="Wrobel A."/>
            <person name="Rasinkangas P."/>
            <person name="Parkhill J."/>
            <person name="Rea M.C."/>
            <person name="O'Sullivan O."/>
            <person name="Ritari J."/>
            <person name="Douillard F.P."/>
            <person name="Paul Ross R."/>
            <person name="Yang R."/>
            <person name="Briner A.E."/>
            <person name="Felis G.E."/>
            <person name="de Vos W.M."/>
            <person name="Barrangou R."/>
            <person name="Klaenhammer T.R."/>
            <person name="Caufield P.W."/>
            <person name="Cui Y."/>
            <person name="Zhang H."/>
            <person name="O'Toole P.W."/>
        </authorList>
    </citation>
    <scope>NUCLEOTIDE SEQUENCE [LARGE SCALE GENOMIC DNA]</scope>
    <source>
        <strain evidence="6 7">DSM 19906</strain>
    </source>
</reference>
<proteinExistence type="inferred from homology"/>
<dbReference type="EMBL" id="AZEB01000001">
    <property type="protein sequence ID" value="KRL23495.1"/>
    <property type="molecule type" value="Genomic_DNA"/>
</dbReference>
<dbReference type="GO" id="GO:0005524">
    <property type="term" value="F:ATP binding"/>
    <property type="evidence" value="ECO:0007669"/>
    <property type="project" value="UniProtKB-KW"/>
</dbReference>
<dbReference type="PANTHER" id="PTHR23407">
    <property type="entry name" value="ATPASE INHIBITOR/5-FORMYLTETRAHYDROFOLATE CYCLO-LIGASE"/>
    <property type="match status" value="1"/>
</dbReference>
<feature type="binding site" evidence="4">
    <location>
        <position position="60"/>
    </location>
    <ligand>
        <name>substrate</name>
    </ligand>
</feature>
<dbReference type="GO" id="GO:0035999">
    <property type="term" value="P:tetrahydrofolate interconversion"/>
    <property type="evidence" value="ECO:0007669"/>
    <property type="project" value="TreeGrafter"/>
</dbReference>
<feature type="binding site" evidence="4">
    <location>
        <begin position="136"/>
        <end position="144"/>
    </location>
    <ligand>
        <name>ATP</name>
        <dbReference type="ChEBI" id="CHEBI:30616"/>
    </ligand>
</feature>
<gene>
    <name evidence="6" type="ORF">FC98_GL000222</name>
</gene>
<sequence length="184" mass="20718">MSADKVTKQQLRAVQEQRLHDFLQREDAEEIANSLYSRLYSDPDYLNSQTIGITLSMPGELDTAPIIDQAHHNGKRIAIPRTLPHRQMAFVLLEPDTELVKTAFGTTEPTSGEIVDKADLEMLIVPGLAFSKNHYRVGYGGGFYDRYLADFAGESLALVLPPQLFEVPTWPVESHDILMDKIIY</sequence>
<dbReference type="Gene3D" id="3.40.50.10420">
    <property type="entry name" value="NagB/RpiA/CoA transferase-like"/>
    <property type="match status" value="1"/>
</dbReference>
<dbReference type="PANTHER" id="PTHR23407:SF1">
    <property type="entry name" value="5-FORMYLTETRAHYDROFOLATE CYCLO-LIGASE"/>
    <property type="match status" value="1"/>
</dbReference>
<evidence type="ECO:0000256" key="2">
    <source>
        <dbReference type="ARBA" id="ARBA00022741"/>
    </source>
</evidence>
<evidence type="ECO:0000256" key="3">
    <source>
        <dbReference type="ARBA" id="ARBA00022840"/>
    </source>
</evidence>